<sequence>MVEDSALDAELITAQLRRAGVPFTFERTWSHDGLVQALADGGFDVILADHVLPGFDGDAALALASELAPDTPFIFVSGTLSEELAVKALKRGARDYVVKSRLQRLPDAVVRAIQESEERRRLLQVEAELHDSHQRLKLITDALPALIAYFGHDHRFRFANNAYVEWHGQTPDSLIGRHTREIIGEAGFEAIQHHLDRVLQGEKVSFEMLSLRSIGEPRQAQIDCVPELAPDGSVVGYYAMARDISELKAAQSQLKANNASLERQVDERTAELHRSESRLQALFESSFQHQNLLSLDGRIIDTNSASLAAILADKDDVRDALYCESAWFADTPGVPEVVCAAVVEAAAGMPSRHELELRLPTGKRAFDFSFRPLFDHQGAITAVVSEAVETTARRQAEEALRQSQKIEAVGQLTGGIAHDFNNILTVIAGNVEYAKMLTDRLGDGAGNSSRALDNAMKGVMRAANVTQRLLAFSRRQPLKNMPVDLNEQLRGMQDMLQRSLGELVQIDMLHGPDLWCVEIDPSQLEASVLNLAVNARDAMPEGGRLTLEVDNIHLDDDYTAQHPDVPAGQYVMVRVRDTGQGMSADVMARVFEPFFTTKEVGRGTGLGLSMVYGFAKQSGGHVLLDSTAGVGTTFTLLFPRSAAALPTARLGDEQALNGYEAQAETTVLVAEDNDDVRAYTVETLRQLGYRVLEAHDGPSALRLLERNEAHVDLLFSDIVMPGMSGWALAKQALGQKPDLRVLFTSGYPRDIEASGGGRNITILPKPFTRTDLARSILGALREDSPAAGGGSALPS</sequence>
<feature type="domain" description="PAC" evidence="9">
    <location>
        <begin position="202"/>
        <end position="256"/>
    </location>
</feature>
<dbReference type="SMART" id="SM00091">
    <property type="entry name" value="PAS"/>
    <property type="match status" value="1"/>
</dbReference>
<dbReference type="PROSITE" id="PS50112">
    <property type="entry name" value="PAS"/>
    <property type="match status" value="1"/>
</dbReference>
<dbReference type="RefSeq" id="WP_429000517.1">
    <property type="nucleotide sequence ID" value="NZ_JANUEK010000002.1"/>
</dbReference>
<dbReference type="NCBIfam" id="TIGR00229">
    <property type="entry name" value="sensory_box"/>
    <property type="match status" value="1"/>
</dbReference>
<dbReference type="CDD" id="cd00082">
    <property type="entry name" value="HisKA"/>
    <property type="match status" value="1"/>
</dbReference>
<dbReference type="SMART" id="SM00388">
    <property type="entry name" value="HisKA"/>
    <property type="match status" value="1"/>
</dbReference>
<dbReference type="InterPro" id="IPR013656">
    <property type="entry name" value="PAS_4"/>
</dbReference>
<dbReference type="SUPFAM" id="SSF52172">
    <property type="entry name" value="CheY-like"/>
    <property type="match status" value="2"/>
</dbReference>
<feature type="modified residue" description="4-aspartylphosphate" evidence="4">
    <location>
        <position position="717"/>
    </location>
</feature>
<dbReference type="InterPro" id="IPR000014">
    <property type="entry name" value="PAS"/>
</dbReference>
<evidence type="ECO:0000256" key="3">
    <source>
        <dbReference type="ARBA" id="ARBA00022553"/>
    </source>
</evidence>
<dbReference type="CDD" id="cd00156">
    <property type="entry name" value="REC"/>
    <property type="match status" value="1"/>
</dbReference>
<feature type="coiled-coil region" evidence="5">
    <location>
        <begin position="244"/>
        <end position="278"/>
    </location>
</feature>
<dbReference type="InterPro" id="IPR005467">
    <property type="entry name" value="His_kinase_dom"/>
</dbReference>
<keyword evidence="5" id="KW-0175">Coiled coil</keyword>
<feature type="domain" description="PAS" evidence="8">
    <location>
        <begin position="132"/>
        <end position="202"/>
    </location>
</feature>
<dbReference type="InterPro" id="IPR011006">
    <property type="entry name" value="CheY-like_superfamily"/>
</dbReference>
<dbReference type="SUPFAM" id="SSF55785">
    <property type="entry name" value="PYP-like sensor domain (PAS domain)"/>
    <property type="match status" value="2"/>
</dbReference>
<evidence type="ECO:0000259" key="7">
    <source>
        <dbReference type="PROSITE" id="PS50110"/>
    </source>
</evidence>
<dbReference type="Pfam" id="PF02518">
    <property type="entry name" value="HATPase_c"/>
    <property type="match status" value="1"/>
</dbReference>
<evidence type="ECO:0000313" key="10">
    <source>
        <dbReference type="EMBL" id="MCS4278923.1"/>
    </source>
</evidence>
<dbReference type="PANTHER" id="PTHR43065">
    <property type="entry name" value="SENSOR HISTIDINE KINASE"/>
    <property type="match status" value="1"/>
</dbReference>
<dbReference type="SUPFAM" id="SSF47384">
    <property type="entry name" value="Homodimeric domain of signal transducing histidine kinase"/>
    <property type="match status" value="1"/>
</dbReference>
<dbReference type="Gene3D" id="3.40.50.2300">
    <property type="match status" value="2"/>
</dbReference>
<dbReference type="Gene3D" id="1.10.287.130">
    <property type="match status" value="1"/>
</dbReference>
<dbReference type="InterPro" id="IPR003661">
    <property type="entry name" value="HisK_dim/P_dom"/>
</dbReference>
<dbReference type="Proteomes" id="UP001320691">
    <property type="component" value="Unassembled WGS sequence"/>
</dbReference>
<evidence type="ECO:0000259" key="6">
    <source>
        <dbReference type="PROSITE" id="PS50109"/>
    </source>
</evidence>
<dbReference type="SMART" id="SM00387">
    <property type="entry name" value="HATPase_c"/>
    <property type="match status" value="1"/>
</dbReference>
<dbReference type="InterPro" id="IPR036890">
    <property type="entry name" value="HATPase_C_sf"/>
</dbReference>
<feature type="domain" description="Histidine kinase" evidence="6">
    <location>
        <begin position="415"/>
        <end position="642"/>
    </location>
</feature>
<dbReference type="InterPro" id="IPR001789">
    <property type="entry name" value="Sig_transdc_resp-reg_receiver"/>
</dbReference>
<evidence type="ECO:0000256" key="5">
    <source>
        <dbReference type="SAM" id="Coils"/>
    </source>
</evidence>
<comment type="catalytic activity">
    <reaction evidence="1">
        <text>ATP + protein L-histidine = ADP + protein N-phospho-L-histidine.</text>
        <dbReference type="EC" id="2.7.13.3"/>
    </reaction>
</comment>
<name>A0AAW5PEU8_9GAMM</name>
<dbReference type="EC" id="2.7.13.3" evidence="2"/>
<dbReference type="InterPro" id="IPR036097">
    <property type="entry name" value="HisK_dim/P_sf"/>
</dbReference>
<reference evidence="10" key="1">
    <citation type="submission" date="2022-08" db="EMBL/GenBank/DDBJ databases">
        <title>Genomic analyses of the natural microbiome of Caenorhabditis elegans.</title>
        <authorList>
            <person name="Samuel B."/>
        </authorList>
    </citation>
    <scope>NUCLEOTIDE SEQUENCE</scope>
    <source>
        <strain evidence="10">BIGb0277</strain>
    </source>
</reference>
<dbReference type="SUPFAM" id="SSF55874">
    <property type="entry name" value="ATPase domain of HSP90 chaperone/DNA topoisomerase II/histidine kinase"/>
    <property type="match status" value="1"/>
</dbReference>
<comment type="caution">
    <text evidence="10">The sequence shown here is derived from an EMBL/GenBank/DDBJ whole genome shotgun (WGS) entry which is preliminary data.</text>
</comment>
<dbReference type="Gene3D" id="3.30.450.20">
    <property type="entry name" value="PAS domain"/>
    <property type="match status" value="2"/>
</dbReference>
<feature type="domain" description="Response regulatory" evidence="7">
    <location>
        <begin position="1"/>
        <end position="114"/>
    </location>
</feature>
<keyword evidence="3 4" id="KW-0597">Phosphoprotein</keyword>
<organism evidence="10 11">
    <name type="scientific">Stenotrophomonas rhizophila</name>
    <dbReference type="NCBI Taxonomy" id="216778"/>
    <lineage>
        <taxon>Bacteria</taxon>
        <taxon>Pseudomonadati</taxon>
        <taxon>Pseudomonadota</taxon>
        <taxon>Gammaproteobacteria</taxon>
        <taxon>Lysobacterales</taxon>
        <taxon>Lysobacteraceae</taxon>
        <taxon>Stenotrophomonas</taxon>
    </lineage>
</organism>
<evidence type="ECO:0000259" key="8">
    <source>
        <dbReference type="PROSITE" id="PS50112"/>
    </source>
</evidence>
<feature type="modified residue" description="4-aspartylphosphate" evidence="4">
    <location>
        <position position="49"/>
    </location>
</feature>
<dbReference type="PROSITE" id="PS50109">
    <property type="entry name" value="HIS_KIN"/>
    <property type="match status" value="1"/>
</dbReference>
<evidence type="ECO:0000256" key="2">
    <source>
        <dbReference type="ARBA" id="ARBA00012438"/>
    </source>
</evidence>
<dbReference type="PRINTS" id="PR00344">
    <property type="entry name" value="BCTRLSENSOR"/>
</dbReference>
<evidence type="ECO:0000259" key="9">
    <source>
        <dbReference type="PROSITE" id="PS50113"/>
    </source>
</evidence>
<dbReference type="AlphaFoldDB" id="A0AAW5PEU8"/>
<accession>A0AAW5PEU8</accession>
<evidence type="ECO:0000256" key="4">
    <source>
        <dbReference type="PROSITE-ProRule" id="PRU00169"/>
    </source>
</evidence>
<dbReference type="CDD" id="cd00130">
    <property type="entry name" value="PAS"/>
    <property type="match status" value="1"/>
</dbReference>
<feature type="domain" description="Response regulatory" evidence="7">
    <location>
        <begin position="666"/>
        <end position="780"/>
    </location>
</feature>
<evidence type="ECO:0000256" key="1">
    <source>
        <dbReference type="ARBA" id="ARBA00000085"/>
    </source>
</evidence>
<dbReference type="Gene3D" id="3.30.565.10">
    <property type="entry name" value="Histidine kinase-like ATPase, C-terminal domain"/>
    <property type="match status" value="1"/>
</dbReference>
<dbReference type="GO" id="GO:0000155">
    <property type="term" value="F:phosphorelay sensor kinase activity"/>
    <property type="evidence" value="ECO:0007669"/>
    <property type="project" value="InterPro"/>
</dbReference>
<dbReference type="InterPro" id="IPR035965">
    <property type="entry name" value="PAS-like_dom_sf"/>
</dbReference>
<protein>
    <recommendedName>
        <fullName evidence="2">histidine kinase</fullName>
        <ecNumber evidence="2">2.7.13.3</ecNumber>
    </recommendedName>
</protein>
<evidence type="ECO:0000313" key="11">
    <source>
        <dbReference type="Proteomes" id="UP001320691"/>
    </source>
</evidence>
<dbReference type="CDD" id="cd16919">
    <property type="entry name" value="HATPase_CckA-like"/>
    <property type="match status" value="1"/>
</dbReference>
<dbReference type="PROSITE" id="PS50110">
    <property type="entry name" value="RESPONSE_REGULATORY"/>
    <property type="match status" value="2"/>
</dbReference>
<dbReference type="Pfam" id="PF00072">
    <property type="entry name" value="Response_reg"/>
    <property type="match status" value="2"/>
</dbReference>
<dbReference type="Pfam" id="PF08448">
    <property type="entry name" value="PAS_4"/>
    <property type="match status" value="2"/>
</dbReference>
<dbReference type="PROSITE" id="PS50113">
    <property type="entry name" value="PAC"/>
    <property type="match status" value="1"/>
</dbReference>
<dbReference type="InterPro" id="IPR000700">
    <property type="entry name" value="PAS-assoc_C"/>
</dbReference>
<dbReference type="EMBL" id="JANUEK010000002">
    <property type="protein sequence ID" value="MCS4278923.1"/>
    <property type="molecule type" value="Genomic_DNA"/>
</dbReference>
<dbReference type="InterPro" id="IPR004358">
    <property type="entry name" value="Sig_transdc_His_kin-like_C"/>
</dbReference>
<dbReference type="PANTHER" id="PTHR43065:SF42">
    <property type="entry name" value="TWO-COMPONENT SENSOR PPRA"/>
    <property type="match status" value="1"/>
</dbReference>
<dbReference type="SMART" id="SM00448">
    <property type="entry name" value="REC"/>
    <property type="match status" value="2"/>
</dbReference>
<proteinExistence type="predicted"/>
<gene>
    <name evidence="10" type="ORF">M2412_000890</name>
</gene>
<dbReference type="InterPro" id="IPR003594">
    <property type="entry name" value="HATPase_dom"/>
</dbReference>